<feature type="transmembrane region" description="Helical" evidence="7">
    <location>
        <begin position="150"/>
        <end position="173"/>
    </location>
</feature>
<dbReference type="SUPFAM" id="SSF103473">
    <property type="entry name" value="MFS general substrate transporter"/>
    <property type="match status" value="1"/>
</dbReference>
<evidence type="ECO:0000259" key="8">
    <source>
        <dbReference type="PROSITE" id="PS50850"/>
    </source>
</evidence>
<dbReference type="GO" id="GO:0005886">
    <property type="term" value="C:plasma membrane"/>
    <property type="evidence" value="ECO:0007669"/>
    <property type="project" value="UniProtKB-SubCell"/>
</dbReference>
<dbReference type="GO" id="GO:0022857">
    <property type="term" value="F:transmembrane transporter activity"/>
    <property type="evidence" value="ECO:0007669"/>
    <property type="project" value="InterPro"/>
</dbReference>
<gene>
    <name evidence="9" type="ORF">LAX5112_02129</name>
</gene>
<keyword evidence="6 7" id="KW-0472">Membrane</keyword>
<feature type="transmembrane region" description="Helical" evidence="7">
    <location>
        <begin position="382"/>
        <end position="400"/>
    </location>
</feature>
<dbReference type="InterPro" id="IPR020846">
    <property type="entry name" value="MFS_dom"/>
</dbReference>
<sequence length="538" mass="57401">MSTLTDAKPVVSPWSPFGYRAFALLWVATLISNIGTWMHDVGAGWLMTTLNSSPAVVTLVQAATTLPFFLFALLAGALADRLDKRRMLITINLVLFGVISVLALLVWQEQMTPVLLILFTFVIGTGAAFMAPAWQAVVPQLIPRETLKPAIALNSMGINISRAIGPALAGILIAGVGLAAPFALNAATHLVIIAALVFWRPEAAPSRTHHGSILSEMATGLRHVRYNGPMLATLVRAVAFFVFASAYWSLLPLIARGAAEGGSELYGMLMALIGAGAVTGALVLPRLTGKLTSNQTVQFGTIGTAAALTILALSTEALALMAAAFLGGLSWIAVLTSFNVSAQLALPDWVRARGLAVFLMGFFGSMALGSILWGQIATATSVPITLLIAATGLIAGMLLTRKVDVGQAESLDLSAANAWPQAPALDPSSSMDQRAMVTVEYRIAEADRAGFTAALQIFAKERLRNGATRWDLHQSVEDPEVWIESFHLPSWAEHLEQHARVTRHDADLQQSVRTFDIRESGPVVRHFVVPQAAIPQPI</sequence>
<dbReference type="Pfam" id="PF05977">
    <property type="entry name" value="MFS_3"/>
    <property type="match status" value="1"/>
</dbReference>
<reference evidence="10" key="1">
    <citation type="submission" date="2015-07" db="EMBL/GenBank/DDBJ databases">
        <authorList>
            <person name="Rodrigo-Torres Lidia"/>
            <person name="Arahal R.David."/>
        </authorList>
    </citation>
    <scope>NUCLEOTIDE SEQUENCE [LARGE SCALE GENOMIC DNA]</scope>
    <source>
        <strain evidence="10">CECT 5112</strain>
    </source>
</reference>
<dbReference type="PROSITE" id="PS50850">
    <property type="entry name" value="MFS"/>
    <property type="match status" value="1"/>
</dbReference>
<dbReference type="PANTHER" id="PTHR23513:SF11">
    <property type="entry name" value="STAPHYLOFERRIN A TRANSPORTER"/>
    <property type="match status" value="1"/>
</dbReference>
<name>A0A0M7A5G0_9HYPH</name>
<keyword evidence="10" id="KW-1185">Reference proteome</keyword>
<evidence type="ECO:0000313" key="10">
    <source>
        <dbReference type="Proteomes" id="UP000053235"/>
    </source>
</evidence>
<keyword evidence="5 7" id="KW-1133">Transmembrane helix</keyword>
<dbReference type="AlphaFoldDB" id="A0A0M7A5G0"/>
<feature type="transmembrane region" description="Helical" evidence="7">
    <location>
        <begin position="59"/>
        <end position="79"/>
    </location>
</feature>
<dbReference type="Proteomes" id="UP000053235">
    <property type="component" value="Unassembled WGS sequence"/>
</dbReference>
<accession>A0A0M7A5G0</accession>
<evidence type="ECO:0000256" key="1">
    <source>
        <dbReference type="ARBA" id="ARBA00004651"/>
    </source>
</evidence>
<dbReference type="InterPro" id="IPR010290">
    <property type="entry name" value="TM_effector"/>
</dbReference>
<feature type="transmembrane region" description="Helical" evidence="7">
    <location>
        <begin position="114"/>
        <end position="138"/>
    </location>
</feature>
<evidence type="ECO:0000313" key="9">
    <source>
        <dbReference type="EMBL" id="CTQ69480.1"/>
    </source>
</evidence>
<dbReference type="InterPro" id="IPR036259">
    <property type="entry name" value="MFS_trans_sf"/>
</dbReference>
<dbReference type="RefSeq" id="WP_055671787.1">
    <property type="nucleotide sequence ID" value="NZ_CXWD01000007.1"/>
</dbReference>
<keyword evidence="4 7" id="KW-0812">Transmembrane</keyword>
<evidence type="ECO:0000256" key="4">
    <source>
        <dbReference type="ARBA" id="ARBA00022692"/>
    </source>
</evidence>
<dbReference type="PANTHER" id="PTHR23513">
    <property type="entry name" value="INTEGRAL MEMBRANE EFFLUX PROTEIN-RELATED"/>
    <property type="match status" value="1"/>
</dbReference>
<feature type="domain" description="Major facilitator superfamily (MFS) profile" evidence="8">
    <location>
        <begin position="21"/>
        <end position="407"/>
    </location>
</feature>
<feature type="transmembrane region" description="Helical" evidence="7">
    <location>
        <begin position="296"/>
        <end position="313"/>
    </location>
</feature>
<keyword evidence="3" id="KW-1003">Cell membrane</keyword>
<comment type="subcellular location">
    <subcellularLocation>
        <location evidence="1">Cell membrane</location>
        <topology evidence="1">Multi-pass membrane protein</topology>
    </subcellularLocation>
</comment>
<evidence type="ECO:0000256" key="6">
    <source>
        <dbReference type="ARBA" id="ARBA00023136"/>
    </source>
</evidence>
<feature type="transmembrane region" description="Helical" evidence="7">
    <location>
        <begin position="21"/>
        <end position="39"/>
    </location>
</feature>
<dbReference type="OrthoDB" id="9809918at2"/>
<feature type="transmembrane region" description="Helical" evidence="7">
    <location>
        <begin position="319"/>
        <end position="342"/>
    </location>
</feature>
<feature type="transmembrane region" description="Helical" evidence="7">
    <location>
        <begin position="91"/>
        <end position="108"/>
    </location>
</feature>
<evidence type="ECO:0000256" key="2">
    <source>
        <dbReference type="ARBA" id="ARBA00022448"/>
    </source>
</evidence>
<dbReference type="STRING" id="388408.LAX5112_02129"/>
<organism evidence="9 10">
    <name type="scientific">Roseibium alexandrii</name>
    <dbReference type="NCBI Taxonomy" id="388408"/>
    <lineage>
        <taxon>Bacteria</taxon>
        <taxon>Pseudomonadati</taxon>
        <taxon>Pseudomonadota</taxon>
        <taxon>Alphaproteobacteria</taxon>
        <taxon>Hyphomicrobiales</taxon>
        <taxon>Stappiaceae</taxon>
        <taxon>Roseibium</taxon>
    </lineage>
</organism>
<dbReference type="Gene3D" id="1.20.1250.20">
    <property type="entry name" value="MFS general substrate transporter like domains"/>
    <property type="match status" value="1"/>
</dbReference>
<dbReference type="CDD" id="cd06173">
    <property type="entry name" value="MFS_MefA_like"/>
    <property type="match status" value="1"/>
</dbReference>
<dbReference type="EMBL" id="CXWD01000007">
    <property type="protein sequence ID" value="CTQ69480.1"/>
    <property type="molecule type" value="Genomic_DNA"/>
</dbReference>
<feature type="transmembrane region" description="Helical" evidence="7">
    <location>
        <begin position="354"/>
        <end position="376"/>
    </location>
</feature>
<feature type="transmembrane region" description="Helical" evidence="7">
    <location>
        <begin position="265"/>
        <end position="284"/>
    </location>
</feature>
<keyword evidence="2" id="KW-0813">Transport</keyword>
<evidence type="ECO:0000256" key="7">
    <source>
        <dbReference type="SAM" id="Phobius"/>
    </source>
</evidence>
<protein>
    <submittedName>
        <fullName evidence="9">Enterobactin exporter EntS</fullName>
    </submittedName>
</protein>
<feature type="transmembrane region" description="Helical" evidence="7">
    <location>
        <begin position="231"/>
        <end position="250"/>
    </location>
</feature>
<feature type="transmembrane region" description="Helical" evidence="7">
    <location>
        <begin position="179"/>
        <end position="199"/>
    </location>
</feature>
<proteinExistence type="predicted"/>
<evidence type="ECO:0000256" key="5">
    <source>
        <dbReference type="ARBA" id="ARBA00022989"/>
    </source>
</evidence>
<evidence type="ECO:0000256" key="3">
    <source>
        <dbReference type="ARBA" id="ARBA00022475"/>
    </source>
</evidence>